<dbReference type="AlphaFoldDB" id="B0R9Z4"/>
<dbReference type="PANTHER" id="PTHR35902:SF3">
    <property type="entry name" value="NPCBM-ASSOCIATED, NEW3 DOMAIN OF ALPHA-GALACTOSIDASE"/>
    <property type="match status" value="1"/>
</dbReference>
<dbReference type="PANTHER" id="PTHR35902">
    <property type="entry name" value="S-LAYER DOMAIN-LIKE PROTEIN-RELATED"/>
    <property type="match status" value="1"/>
</dbReference>
<keyword evidence="2" id="KW-0812">Transmembrane</keyword>
<dbReference type="Proteomes" id="UP000001321">
    <property type="component" value="Plasmid PHS3"/>
</dbReference>
<geneLocation type="plasmid" evidence="3 4">
    <name>PHS3</name>
</geneLocation>
<proteinExistence type="predicted"/>
<dbReference type="InterPro" id="IPR013783">
    <property type="entry name" value="Ig-like_fold"/>
</dbReference>
<name>B0R9Z4_HALS3</name>
<keyword evidence="3" id="KW-0614">Plasmid</keyword>
<protein>
    <recommendedName>
        <fullName evidence="5">Sialidase</fullName>
    </recommendedName>
</protein>
<gene>
    <name evidence="3" type="ordered locus">OE_5248F</name>
</gene>
<accession>B0R9Z4</accession>
<dbReference type="EMBL" id="AM774418">
    <property type="protein sequence ID" value="CAP15589.1"/>
    <property type="molecule type" value="Genomic_DNA"/>
</dbReference>
<organism evidence="3 4">
    <name type="scientific">Halobacterium salinarum (strain ATCC 29341 / DSM 671 / R1)</name>
    <dbReference type="NCBI Taxonomy" id="478009"/>
    <lineage>
        <taxon>Archaea</taxon>
        <taxon>Methanobacteriati</taxon>
        <taxon>Methanobacteriota</taxon>
        <taxon>Stenosarchaea group</taxon>
        <taxon>Halobacteria</taxon>
        <taxon>Halobacteriales</taxon>
        <taxon>Halobacteriaceae</taxon>
        <taxon>Halobacterium</taxon>
        <taxon>Halobacterium salinarum NRC-34001</taxon>
    </lineage>
</organism>
<evidence type="ECO:0000256" key="2">
    <source>
        <dbReference type="SAM" id="Phobius"/>
    </source>
</evidence>
<dbReference type="HOGENOM" id="CLU_028008_1_0_2"/>
<feature type="region of interest" description="Disordered" evidence="1">
    <location>
        <begin position="208"/>
        <end position="241"/>
    </location>
</feature>
<keyword evidence="2" id="KW-0472">Membrane</keyword>
<sequence length="545" mass="57516">MKRVHNTSRRAAIGVFVVVLLVGPGIPAVAAQASDSGQVIGNPDLNVLTSSGEFEAGTTTELQLTVSNKGHLKKGGPSQYEDRVTTARGLTLDVQDDTVPIDVTTGTIGVGRVPTGTTSVTPVSVTVPEDVDPGAYRVPIEYSYAYTRAVNYNTKGAQYNDFTETGTQYITIQVRDQAQFEVVDRSTTAQVGSRGDLSVTVENVGTEPAREASVTAASRSDALSVGTKSTQSTAQVGSWEPGEQRTLNYTVSLDDDAATRAYTVDLTVDYTDPDGIAQTSRTLSVGVDPRAEQQFSVANVSTNLRVGREGSVQGSVVNDGPNPVTNPVVRIAAQNPNIHVDSTAYAVPDLGPGERAPFEYTVSVSDAASASVQQLNLTVKYRDQRGDVRYSDGLETNADIKPYQDRFAVAVENNTLQAGGERALTVTVTNNGDDPITDVEAKAFVDDPLGSDNDEGIVSELAPGASETITISLDTGGSTLPKRYPVSIEFQYELPDGDTETSRSYTLPIEVTTSDGGGLPVGLIAGGIVVVGVVGVVGWRRRSQD</sequence>
<evidence type="ECO:0008006" key="5">
    <source>
        <dbReference type="Google" id="ProtNLM"/>
    </source>
</evidence>
<feature type="transmembrane region" description="Helical" evidence="2">
    <location>
        <begin position="517"/>
        <end position="539"/>
    </location>
</feature>
<reference evidence="3 4" key="1">
    <citation type="journal article" date="2008" name="Genomics">
        <title>Evolution in the laboratory: the genome of Halobacterium salinarum strain R1 compared to that of strain NRC-1.</title>
        <authorList>
            <person name="Pfeiffer F."/>
            <person name="Schuster S.C."/>
            <person name="Broicher A."/>
            <person name="Falb M."/>
            <person name="Palm P."/>
            <person name="Rodewald K."/>
            <person name="Ruepp A."/>
            <person name="Soppa J."/>
            <person name="Tittor J."/>
            <person name="Oesterhelt D."/>
        </authorList>
    </citation>
    <scope>NUCLEOTIDE SEQUENCE [LARGE SCALE GENOMIC DNA]</scope>
    <source>
        <strain evidence="4">ATCC 29341 / DSM 671 / R1</strain>
        <plasmid evidence="4">Plasmid PHS3</plasmid>
    </source>
</reference>
<dbReference type="KEGG" id="hsl:OE_5248F"/>
<dbReference type="PhylomeDB" id="B0R9Z4"/>
<evidence type="ECO:0000313" key="4">
    <source>
        <dbReference type="Proteomes" id="UP000001321"/>
    </source>
</evidence>
<evidence type="ECO:0000256" key="1">
    <source>
        <dbReference type="SAM" id="MobiDB-lite"/>
    </source>
</evidence>
<evidence type="ECO:0000313" key="3">
    <source>
        <dbReference type="EMBL" id="CAP15589.1"/>
    </source>
</evidence>
<dbReference type="EnsemblBacteria" id="CAP15589">
    <property type="protein sequence ID" value="CAP15589"/>
    <property type="gene ID" value="OE_5248F"/>
</dbReference>
<dbReference type="Gene3D" id="2.60.40.10">
    <property type="entry name" value="Immunoglobulins"/>
    <property type="match status" value="2"/>
</dbReference>
<keyword evidence="2" id="KW-1133">Transmembrane helix</keyword>
<feature type="compositionally biased region" description="Polar residues" evidence="1">
    <location>
        <begin position="226"/>
        <end position="236"/>
    </location>
</feature>